<evidence type="ECO:0000313" key="1">
    <source>
        <dbReference type="EMBL" id="GMF23457.1"/>
    </source>
</evidence>
<organism evidence="1 2">
    <name type="scientific">Phytophthora fragariaefolia</name>
    <dbReference type="NCBI Taxonomy" id="1490495"/>
    <lineage>
        <taxon>Eukaryota</taxon>
        <taxon>Sar</taxon>
        <taxon>Stramenopiles</taxon>
        <taxon>Oomycota</taxon>
        <taxon>Peronosporomycetes</taxon>
        <taxon>Peronosporales</taxon>
        <taxon>Peronosporaceae</taxon>
        <taxon>Phytophthora</taxon>
    </lineage>
</organism>
<proteinExistence type="predicted"/>
<dbReference type="EMBL" id="BSXT01000289">
    <property type="protein sequence ID" value="GMF23457.1"/>
    <property type="molecule type" value="Genomic_DNA"/>
</dbReference>
<dbReference type="OrthoDB" id="70588at2759"/>
<dbReference type="PANTHER" id="PTHR46052:SF1">
    <property type="entry name" value="PHOSDUCIN-LIKE PROTEIN"/>
    <property type="match status" value="1"/>
</dbReference>
<dbReference type="Gene3D" id="3.40.30.10">
    <property type="entry name" value="Glutaredoxin"/>
    <property type="match status" value="1"/>
</dbReference>
<dbReference type="AlphaFoldDB" id="A0A9W6WZW4"/>
<dbReference type="InterPro" id="IPR036249">
    <property type="entry name" value="Thioredoxin-like_sf"/>
</dbReference>
<dbReference type="SUPFAM" id="SSF52833">
    <property type="entry name" value="Thioredoxin-like"/>
    <property type="match status" value="1"/>
</dbReference>
<keyword evidence="2" id="KW-1185">Reference proteome</keyword>
<dbReference type="InterPro" id="IPR051499">
    <property type="entry name" value="Phosducin-like_reg"/>
</dbReference>
<dbReference type="Proteomes" id="UP001165121">
    <property type="component" value="Unassembled WGS sequence"/>
</dbReference>
<dbReference type="PANTHER" id="PTHR46052">
    <property type="entry name" value="PHOSDUCIN-LIKE PROTEIN"/>
    <property type="match status" value="1"/>
</dbReference>
<comment type="caution">
    <text evidence="1">The sequence shown here is derived from an EMBL/GenBank/DDBJ whole genome shotgun (WGS) entry which is preliminary data.</text>
</comment>
<evidence type="ECO:0000313" key="2">
    <source>
        <dbReference type="Proteomes" id="UP001165121"/>
    </source>
</evidence>
<accession>A0A9W6WZW4</accession>
<name>A0A9W6WZW4_9STRA</name>
<protein>
    <submittedName>
        <fullName evidence="1">Unnamed protein product</fullName>
    </submittedName>
</protein>
<reference evidence="1" key="1">
    <citation type="submission" date="2023-04" db="EMBL/GenBank/DDBJ databases">
        <title>Phytophthora fragariaefolia NBRC 109709.</title>
        <authorList>
            <person name="Ichikawa N."/>
            <person name="Sato H."/>
            <person name="Tonouchi N."/>
        </authorList>
    </citation>
    <scope>NUCLEOTIDE SEQUENCE</scope>
    <source>
        <strain evidence="1">NBRC 109709</strain>
    </source>
</reference>
<sequence length="156" mass="17176">MGYNVSLTAELCQQRSRKEAERQAVLSRIAKGATLSSTRDPTPQLQCECEGGSDCECDGSDLVDEAFLAQYAAMRVKQMQEAALKRKVFGELDFITPEQFVALTSKKDAHEAGNDMVVHLYHVENYACGLLNTQLKLLAQKLVHIKVGGLSKLSVK</sequence>
<gene>
    <name evidence="1" type="ORF">Pfra01_000371100</name>
</gene>